<feature type="region of interest" description="Disordered" evidence="19">
    <location>
        <begin position="209"/>
        <end position="232"/>
    </location>
</feature>
<evidence type="ECO:0000256" key="3">
    <source>
        <dbReference type="ARBA" id="ARBA00020352"/>
    </source>
</evidence>
<keyword evidence="4 18" id="KW-0808">Transferase</keyword>
<dbReference type="NCBIfam" id="NF004316">
    <property type="entry name" value="PRK05711.1"/>
    <property type="match status" value="1"/>
</dbReference>
<feature type="binding site" evidence="16">
    <location>
        <position position="86"/>
    </location>
    <ligand>
        <name>substrate</name>
    </ligand>
</feature>
<dbReference type="GO" id="GO:0003677">
    <property type="term" value="F:DNA binding"/>
    <property type="evidence" value="ECO:0007669"/>
    <property type="project" value="InterPro"/>
</dbReference>
<evidence type="ECO:0000259" key="20">
    <source>
        <dbReference type="SMART" id="SM00479"/>
    </source>
</evidence>
<dbReference type="InterPro" id="IPR013520">
    <property type="entry name" value="Ribonucl_H"/>
</dbReference>
<dbReference type="EC" id="2.7.7.7" evidence="2 18"/>
<keyword evidence="6 18" id="KW-0235">DNA replication</keyword>
<feature type="active site" description="Proton acceptor" evidence="15">
    <location>
        <position position="183"/>
    </location>
</feature>
<dbReference type="GO" id="GO:0003887">
    <property type="term" value="F:DNA-directed DNA polymerase activity"/>
    <property type="evidence" value="ECO:0007669"/>
    <property type="project" value="UniProtKB-KW"/>
</dbReference>
<dbReference type="NCBIfam" id="TIGR01406">
    <property type="entry name" value="dnaQ_proteo"/>
    <property type="match status" value="1"/>
</dbReference>
<name>A0A3M3ZGK3_9PSED</name>
<keyword evidence="5 18" id="KW-0548">Nucleotidyltransferase</keyword>
<keyword evidence="10 18" id="KW-0269">Exonuclease</keyword>
<dbReference type="SMART" id="SM00479">
    <property type="entry name" value="EXOIII"/>
    <property type="match status" value="1"/>
</dbReference>
<dbReference type="GO" id="GO:0046872">
    <property type="term" value="F:metal ion binding"/>
    <property type="evidence" value="ECO:0007669"/>
    <property type="project" value="UniProtKB-KW"/>
</dbReference>
<feature type="binding site" evidence="17">
    <location>
        <position position="38"/>
    </location>
    <ligand>
        <name>a divalent metal cation</name>
        <dbReference type="ChEBI" id="CHEBI:60240"/>
        <label>1</label>
        <note>catalytic</note>
    </ligand>
</feature>
<evidence type="ECO:0000256" key="1">
    <source>
        <dbReference type="ARBA" id="ARBA00001936"/>
    </source>
</evidence>
<keyword evidence="9 18" id="KW-0378">Hydrolase</keyword>
<evidence type="ECO:0000256" key="19">
    <source>
        <dbReference type="SAM" id="MobiDB-lite"/>
    </source>
</evidence>
<evidence type="ECO:0000313" key="21">
    <source>
        <dbReference type="EMBL" id="RMO93083.1"/>
    </source>
</evidence>
<evidence type="ECO:0000256" key="11">
    <source>
        <dbReference type="ARBA" id="ARBA00022842"/>
    </source>
</evidence>
<dbReference type="GO" id="GO:0008408">
    <property type="term" value="F:3'-5' exonuclease activity"/>
    <property type="evidence" value="ECO:0007669"/>
    <property type="project" value="TreeGrafter"/>
</dbReference>
<evidence type="ECO:0000256" key="7">
    <source>
        <dbReference type="ARBA" id="ARBA00022722"/>
    </source>
</evidence>
<reference evidence="21 22" key="1">
    <citation type="submission" date="2018-08" db="EMBL/GenBank/DDBJ databases">
        <title>Recombination of ecologically and evolutionarily significant loci maintains genetic cohesion in the Pseudomonas syringae species complex.</title>
        <authorList>
            <person name="Dillon M."/>
            <person name="Thakur S."/>
            <person name="Almeida R.N.D."/>
            <person name="Weir B.S."/>
            <person name="Guttman D.S."/>
        </authorList>
    </citation>
    <scope>NUCLEOTIDE SEQUENCE [LARGE SCALE GENOMIC DNA]</scope>
    <source>
        <strain evidence="21 22">ICMP 4092</strain>
    </source>
</reference>
<evidence type="ECO:0000256" key="13">
    <source>
        <dbReference type="ARBA" id="ARBA00023211"/>
    </source>
</evidence>
<dbReference type="NCBIfam" id="TIGR00573">
    <property type="entry name" value="dnaq"/>
    <property type="match status" value="1"/>
</dbReference>
<keyword evidence="12 18" id="KW-0239">DNA-directed DNA polymerase</keyword>
<evidence type="ECO:0000256" key="18">
    <source>
        <dbReference type="RuleBase" id="RU364087"/>
    </source>
</evidence>
<dbReference type="PANTHER" id="PTHR30231:SF41">
    <property type="entry name" value="DNA POLYMERASE III SUBUNIT EPSILON"/>
    <property type="match status" value="1"/>
</dbReference>
<evidence type="ECO:0000256" key="17">
    <source>
        <dbReference type="PIRSR" id="PIRSR606309-3"/>
    </source>
</evidence>
<evidence type="ECO:0000256" key="16">
    <source>
        <dbReference type="PIRSR" id="PIRSR606309-2"/>
    </source>
</evidence>
<sequence length="281" mass="30639">MLLDADLLRGTMIYGFKERNSVMVYNLSPPRAVVLDTETTGMPVTDGHRIVEIGCVELIGRRLTGRHFHVYLQPDRESDEGAIGVHGITNEFLVGKPRFAEVADEFFEFIKGAQLIIHNAAFDVGFINNEFALMGAQDKADITRHCKILDTLMMARERHPGQRNSLDALCKRYGVDNSGRELHGALLDSEILADVYLAMTGGQTSLSLAGNASDGNGSAEGSGNRGSEIRRLPADRKPCRIIRASESELAEHEVRMTTIAKATGAPALWVQMLEAGAQASS</sequence>
<keyword evidence="8 17" id="KW-0479">Metal-binding</keyword>
<dbReference type="AlphaFoldDB" id="A0A3M3ZGK3"/>
<dbReference type="GO" id="GO:0045004">
    <property type="term" value="P:DNA replication proofreading"/>
    <property type="evidence" value="ECO:0007669"/>
    <property type="project" value="TreeGrafter"/>
</dbReference>
<feature type="binding site" evidence="16">
    <location>
        <position position="188"/>
    </location>
    <ligand>
        <name>substrate</name>
    </ligand>
</feature>
<dbReference type="InterPro" id="IPR036397">
    <property type="entry name" value="RNaseH_sf"/>
</dbReference>
<keyword evidence="7 18" id="KW-0540">Nuclease</keyword>
<protein>
    <recommendedName>
        <fullName evidence="3 18">DNA polymerase III subunit epsilon</fullName>
        <ecNumber evidence="2 18">2.7.7.7</ecNumber>
    </recommendedName>
</protein>
<feature type="binding site" evidence="16">
    <location>
        <position position="38"/>
    </location>
    <ligand>
        <name>substrate</name>
    </ligand>
</feature>
<gene>
    <name evidence="18" type="primary">dnaQ</name>
    <name evidence="21" type="ORF">ALQ32_05552</name>
</gene>
<keyword evidence="13 17" id="KW-0464">Manganese</keyword>
<evidence type="ECO:0000256" key="9">
    <source>
        <dbReference type="ARBA" id="ARBA00022801"/>
    </source>
</evidence>
<comment type="catalytic activity">
    <reaction evidence="14 18">
        <text>DNA(n) + a 2'-deoxyribonucleoside 5'-triphosphate = DNA(n+1) + diphosphate</text>
        <dbReference type="Rhea" id="RHEA:22508"/>
        <dbReference type="Rhea" id="RHEA-COMP:17339"/>
        <dbReference type="Rhea" id="RHEA-COMP:17340"/>
        <dbReference type="ChEBI" id="CHEBI:33019"/>
        <dbReference type="ChEBI" id="CHEBI:61560"/>
        <dbReference type="ChEBI" id="CHEBI:173112"/>
        <dbReference type="EC" id="2.7.7.7"/>
    </reaction>
</comment>
<evidence type="ECO:0000256" key="4">
    <source>
        <dbReference type="ARBA" id="ARBA00022679"/>
    </source>
</evidence>
<accession>A0A3M3ZGK3</accession>
<dbReference type="EMBL" id="RBQC01000016">
    <property type="protein sequence ID" value="RMO93083.1"/>
    <property type="molecule type" value="Genomic_DNA"/>
</dbReference>
<evidence type="ECO:0000256" key="10">
    <source>
        <dbReference type="ARBA" id="ARBA00022839"/>
    </source>
</evidence>
<comment type="cofactor">
    <cofactor evidence="1 18">
        <name>Mn(2+)</name>
        <dbReference type="ChEBI" id="CHEBI:29035"/>
    </cofactor>
</comment>
<evidence type="ECO:0000256" key="12">
    <source>
        <dbReference type="ARBA" id="ARBA00022932"/>
    </source>
</evidence>
<feature type="binding site" evidence="16">
    <location>
        <position position="36"/>
    </location>
    <ligand>
        <name>substrate</name>
    </ligand>
</feature>
<dbReference type="CDD" id="cd06131">
    <property type="entry name" value="DNA_pol_III_epsilon_Ecoli_like"/>
    <property type="match status" value="1"/>
</dbReference>
<feature type="binding site" evidence="17">
    <location>
        <position position="188"/>
    </location>
    <ligand>
        <name>a divalent metal cation</name>
        <dbReference type="ChEBI" id="CHEBI:60240"/>
        <label>1</label>
        <note>catalytic</note>
    </ligand>
</feature>
<dbReference type="PANTHER" id="PTHR30231">
    <property type="entry name" value="DNA POLYMERASE III SUBUNIT EPSILON"/>
    <property type="match status" value="1"/>
</dbReference>
<dbReference type="Pfam" id="PF00929">
    <property type="entry name" value="RNase_T"/>
    <property type="match status" value="1"/>
</dbReference>
<dbReference type="GO" id="GO:0005829">
    <property type="term" value="C:cytosol"/>
    <property type="evidence" value="ECO:0007669"/>
    <property type="project" value="TreeGrafter"/>
</dbReference>
<feature type="binding site" evidence="17">
    <location>
        <position position="36"/>
    </location>
    <ligand>
        <name>a divalent metal cation</name>
        <dbReference type="ChEBI" id="CHEBI:60240"/>
        <label>1</label>
        <note>catalytic</note>
    </ligand>
</feature>
<feature type="domain" description="Exonuclease" evidence="20">
    <location>
        <begin position="31"/>
        <end position="205"/>
    </location>
</feature>
<proteinExistence type="predicted"/>
<dbReference type="Proteomes" id="UP000268056">
    <property type="component" value="Unassembled WGS sequence"/>
</dbReference>
<dbReference type="InterPro" id="IPR006309">
    <property type="entry name" value="DnaQ_proteo"/>
</dbReference>
<comment type="caution">
    <text evidence="21">The sequence shown here is derived from an EMBL/GenBank/DDBJ whole genome shotgun (WGS) entry which is preliminary data.</text>
</comment>
<evidence type="ECO:0000256" key="15">
    <source>
        <dbReference type="PIRSR" id="PIRSR606309-1"/>
    </source>
</evidence>
<comment type="cofactor">
    <cofactor evidence="17">
        <name>Mg(2+)</name>
        <dbReference type="ChEBI" id="CHEBI:18420"/>
    </cofactor>
    <cofactor evidence="17">
        <name>Mn(2+)</name>
        <dbReference type="ChEBI" id="CHEBI:29035"/>
    </cofactor>
    <text evidence="17">Binds 2 divalent metal cations. Magnesium or manganese.</text>
</comment>
<evidence type="ECO:0000256" key="2">
    <source>
        <dbReference type="ARBA" id="ARBA00012417"/>
    </source>
</evidence>
<organism evidence="21 22">
    <name type="scientific">Pseudomonas syringae pv. tagetis</name>
    <dbReference type="NCBI Taxonomy" id="129140"/>
    <lineage>
        <taxon>Bacteria</taxon>
        <taxon>Pseudomonadati</taxon>
        <taxon>Pseudomonadota</taxon>
        <taxon>Gammaproteobacteria</taxon>
        <taxon>Pseudomonadales</taxon>
        <taxon>Pseudomonadaceae</taxon>
        <taxon>Pseudomonas</taxon>
    </lineage>
</organism>
<dbReference type="Gene3D" id="3.30.420.10">
    <property type="entry name" value="Ribonuclease H-like superfamily/Ribonuclease H"/>
    <property type="match status" value="1"/>
</dbReference>
<evidence type="ECO:0000256" key="6">
    <source>
        <dbReference type="ARBA" id="ARBA00022705"/>
    </source>
</evidence>
<comment type="subunit">
    <text evidence="18">DNA polymerase III contains a core (composed of alpha, epsilon and theta chains) that associates with a tau subunit. This core dimerizes to form the POLIII' complex. PolIII' associates with the gamma complex (composed of gamma, delta, delta', psi and chi chains) and with the beta chain to form the complete DNA polymerase III complex.</text>
</comment>
<evidence type="ECO:0000256" key="5">
    <source>
        <dbReference type="ARBA" id="ARBA00022695"/>
    </source>
</evidence>
<keyword evidence="11 17" id="KW-0460">Magnesium</keyword>
<evidence type="ECO:0000256" key="14">
    <source>
        <dbReference type="ARBA" id="ARBA00049244"/>
    </source>
</evidence>
<evidence type="ECO:0000313" key="22">
    <source>
        <dbReference type="Proteomes" id="UP000268056"/>
    </source>
</evidence>
<dbReference type="InterPro" id="IPR012337">
    <property type="entry name" value="RNaseH-like_sf"/>
</dbReference>
<dbReference type="SUPFAM" id="SSF53098">
    <property type="entry name" value="Ribonuclease H-like"/>
    <property type="match status" value="1"/>
</dbReference>
<evidence type="ECO:0000256" key="8">
    <source>
        <dbReference type="ARBA" id="ARBA00022723"/>
    </source>
</evidence>
<dbReference type="InterPro" id="IPR006054">
    <property type="entry name" value="DnaQ"/>
</dbReference>
<dbReference type="FunFam" id="3.30.420.10:FF:000012">
    <property type="entry name" value="DNA polymerase III subunit epsilon"/>
    <property type="match status" value="1"/>
</dbReference>
<comment type="function">
    <text evidence="18">DNA polymerase III is a complex, multichain enzyme responsible for most of the replicative synthesis in bacteria. The epsilon subunit contain the editing function and is a proofreading 3'-5' exonuclease.</text>
</comment>